<dbReference type="Proteomes" id="UP000183832">
    <property type="component" value="Unassembled WGS sequence"/>
</dbReference>
<protein>
    <submittedName>
        <fullName evidence="1">CLUMA_CG002468, isoform A</fullName>
    </submittedName>
</protein>
<gene>
    <name evidence="1" type="ORF">CLUMA_CG002468</name>
</gene>
<name>A0A1J1HQ58_9DIPT</name>
<accession>A0A1J1HQ58</accession>
<dbReference type="EMBL" id="CVRI01000009">
    <property type="protein sequence ID" value="CRK88606.1"/>
    <property type="molecule type" value="Genomic_DNA"/>
</dbReference>
<organism evidence="1 2">
    <name type="scientific">Clunio marinus</name>
    <dbReference type="NCBI Taxonomy" id="568069"/>
    <lineage>
        <taxon>Eukaryota</taxon>
        <taxon>Metazoa</taxon>
        <taxon>Ecdysozoa</taxon>
        <taxon>Arthropoda</taxon>
        <taxon>Hexapoda</taxon>
        <taxon>Insecta</taxon>
        <taxon>Pterygota</taxon>
        <taxon>Neoptera</taxon>
        <taxon>Endopterygota</taxon>
        <taxon>Diptera</taxon>
        <taxon>Nematocera</taxon>
        <taxon>Chironomoidea</taxon>
        <taxon>Chironomidae</taxon>
        <taxon>Clunio</taxon>
    </lineage>
</organism>
<evidence type="ECO:0000313" key="1">
    <source>
        <dbReference type="EMBL" id="CRK88606.1"/>
    </source>
</evidence>
<evidence type="ECO:0000313" key="2">
    <source>
        <dbReference type="Proteomes" id="UP000183832"/>
    </source>
</evidence>
<sequence>MNKATNLTDTINCKSKKEEKRKQIKPNWFVVDINPINFRVIWAENQKDLTFENFQGKAQK</sequence>
<proteinExistence type="predicted"/>
<keyword evidence="2" id="KW-1185">Reference proteome</keyword>
<dbReference type="AlphaFoldDB" id="A0A1J1HQ58"/>
<reference evidence="1 2" key="1">
    <citation type="submission" date="2015-04" db="EMBL/GenBank/DDBJ databases">
        <authorList>
            <person name="Syromyatnikov M.Y."/>
            <person name="Popov V.N."/>
        </authorList>
    </citation>
    <scope>NUCLEOTIDE SEQUENCE [LARGE SCALE GENOMIC DNA]</scope>
</reference>